<gene>
    <name evidence="2" type="ORF">SJI18_17795</name>
</gene>
<feature type="transmembrane region" description="Helical" evidence="1">
    <location>
        <begin position="6"/>
        <end position="34"/>
    </location>
</feature>
<keyword evidence="1" id="KW-0472">Membrane</keyword>
<dbReference type="RefSeq" id="WP_216252860.1">
    <property type="nucleotide sequence ID" value="NZ_JAZHFS010000019.1"/>
</dbReference>
<evidence type="ECO:0000313" key="2">
    <source>
        <dbReference type="EMBL" id="MEF2114149.1"/>
    </source>
</evidence>
<keyword evidence="1" id="KW-1133">Transmembrane helix</keyword>
<evidence type="ECO:0008006" key="4">
    <source>
        <dbReference type="Google" id="ProtNLM"/>
    </source>
</evidence>
<protein>
    <recommendedName>
        <fullName evidence="4">DUF3592 domain-containing protein</fullName>
    </recommendedName>
</protein>
<sequence>MVTYIGVLLLFTSIGLGVPGIFIYAFTADIINWFSNRKTRTTKPKRKIFKKKQKSKLKLGDKIFGLFILIAICILPIWSLRMVTPYWLDVPSIITKNYSIEEGSVIVYAAKPTSRETWGYDSITVNGNDHPIVDDSKVKTGMNVKIKYLPHTKLIMKLWYIQK</sequence>
<comment type="caution">
    <text evidence="2">The sequence shown here is derived from an EMBL/GenBank/DDBJ whole genome shotgun (WGS) entry which is preliminary data.</text>
</comment>
<name>A0ABU7UT43_9CLOT</name>
<reference evidence="2 3" key="1">
    <citation type="submission" date="2023-11" db="EMBL/GenBank/DDBJ databases">
        <title>Draft genome sequence of a psychrophilic Clostridium strain from permafrost water brine.</title>
        <authorList>
            <person name="Shcherbakova V.A."/>
            <person name="Trubitsyn V.E."/>
            <person name="Zakharyuk A.G."/>
        </authorList>
    </citation>
    <scope>NUCLEOTIDE SEQUENCE [LARGE SCALE GENOMIC DNA]</scope>
    <source>
        <strain evidence="2 3">14F</strain>
    </source>
</reference>
<evidence type="ECO:0000256" key="1">
    <source>
        <dbReference type="SAM" id="Phobius"/>
    </source>
</evidence>
<proteinExistence type="predicted"/>
<accession>A0ABU7UT43</accession>
<dbReference type="EMBL" id="JAZHFS010000019">
    <property type="protein sequence ID" value="MEF2114149.1"/>
    <property type="molecule type" value="Genomic_DNA"/>
</dbReference>
<organism evidence="2 3">
    <name type="scientific">Clostridium frigoriphilum</name>
    <dbReference type="NCBI Taxonomy" id="443253"/>
    <lineage>
        <taxon>Bacteria</taxon>
        <taxon>Bacillati</taxon>
        <taxon>Bacillota</taxon>
        <taxon>Clostridia</taxon>
        <taxon>Eubacteriales</taxon>
        <taxon>Clostridiaceae</taxon>
        <taxon>Clostridium</taxon>
    </lineage>
</organism>
<feature type="transmembrane region" description="Helical" evidence="1">
    <location>
        <begin position="59"/>
        <end position="78"/>
    </location>
</feature>
<keyword evidence="3" id="KW-1185">Reference proteome</keyword>
<dbReference type="Proteomes" id="UP001498469">
    <property type="component" value="Unassembled WGS sequence"/>
</dbReference>
<evidence type="ECO:0000313" key="3">
    <source>
        <dbReference type="Proteomes" id="UP001498469"/>
    </source>
</evidence>
<keyword evidence="1" id="KW-0812">Transmembrane</keyword>